<sequence>MFKQFLEKCAEGQFLNEDESYKAMDLIMKDEAEVSQIASLISMMRLRGESVDELVGFARAMRAHAVTIPHQVEGVLDTCGTGGDRLGTFNISTAVSFVAAAANVPVAKHGNRAVTSKSGSADVLEFLGINIQQTPEEAARALSEKGLSFLFAPLYHSSMKYAAPARKQIGFRTIFNLLGPLTNPAGAAHQLIGVSGREHALKMGEAIRRLGTTHTVLVTGEDNLDECSVHGTTQIVDVIGDSIQVYELHPEDVGIELGELSHIQVTSVEESAALIQQVFEGCANQSATSTVLMNAGVALYAANHVSCIQEGVHKARGLLQSKKVLAYMETLHIQQQGDFKHA</sequence>
<dbReference type="SUPFAM" id="SSF52418">
    <property type="entry name" value="Nucleoside phosphorylase/phosphoribosyltransferase catalytic domain"/>
    <property type="match status" value="1"/>
</dbReference>
<dbReference type="Pfam" id="PF02885">
    <property type="entry name" value="Glycos_trans_3N"/>
    <property type="match status" value="1"/>
</dbReference>
<feature type="binding site" evidence="5">
    <location>
        <begin position="108"/>
        <end position="116"/>
    </location>
    <ligand>
        <name>5-phospho-alpha-D-ribose 1-diphosphate</name>
        <dbReference type="ChEBI" id="CHEBI:58017"/>
    </ligand>
</feature>
<dbReference type="RefSeq" id="WP_343130367.1">
    <property type="nucleotide sequence ID" value="NZ_JBCITK010000001.1"/>
</dbReference>
<feature type="binding site" evidence="5">
    <location>
        <position position="226"/>
    </location>
    <ligand>
        <name>Mg(2+)</name>
        <dbReference type="ChEBI" id="CHEBI:18420"/>
        <label>1</label>
    </ligand>
</feature>
<dbReference type="SUPFAM" id="SSF47648">
    <property type="entry name" value="Nucleoside phosphorylase/phosphoribosyltransferase N-terminal domain"/>
    <property type="match status" value="1"/>
</dbReference>
<comment type="pathway">
    <text evidence="5">Amino-acid biosynthesis; L-tryptophan biosynthesis; L-tryptophan from chorismate: step 2/5.</text>
</comment>
<keyword evidence="4 5" id="KW-0057">Aromatic amino acid biosynthesis</keyword>
<dbReference type="GO" id="GO:0004048">
    <property type="term" value="F:anthranilate phosphoribosyltransferase activity"/>
    <property type="evidence" value="ECO:0007669"/>
    <property type="project" value="UniProtKB-EC"/>
</dbReference>
<keyword evidence="5" id="KW-0479">Metal-binding</keyword>
<dbReference type="InterPro" id="IPR000312">
    <property type="entry name" value="Glycosyl_Trfase_fam3"/>
</dbReference>
<feature type="binding site" evidence="5">
    <location>
        <position position="80"/>
    </location>
    <ligand>
        <name>5-phospho-alpha-D-ribose 1-diphosphate</name>
        <dbReference type="ChEBI" id="CHEBI:58017"/>
    </ligand>
</feature>
<gene>
    <name evidence="5 8" type="primary">trpD</name>
    <name evidence="8" type="ORF">MKY91_09845</name>
</gene>
<dbReference type="Gene3D" id="1.20.970.10">
    <property type="entry name" value="Transferase, Pyrimidine Nucleoside Phosphorylase, Chain C"/>
    <property type="match status" value="1"/>
</dbReference>
<reference evidence="8 9" key="1">
    <citation type="submission" date="2024-03" db="EMBL/GenBank/DDBJ databases">
        <title>Bacilli Hybrid Assemblies.</title>
        <authorList>
            <person name="Kovac J."/>
        </authorList>
    </citation>
    <scope>NUCLEOTIDE SEQUENCE [LARGE SCALE GENOMIC DNA]</scope>
    <source>
        <strain evidence="8 9">FSL R7-0666</strain>
    </source>
</reference>
<feature type="domain" description="Glycosyl transferase family 3 N-terminal" evidence="7">
    <location>
        <begin position="3"/>
        <end position="65"/>
    </location>
</feature>
<feature type="binding site" evidence="5">
    <location>
        <begin position="83"/>
        <end position="84"/>
    </location>
    <ligand>
        <name>5-phospho-alpha-D-ribose 1-diphosphate</name>
        <dbReference type="ChEBI" id="CHEBI:58017"/>
    </ligand>
</feature>
<dbReference type="InterPro" id="IPR036320">
    <property type="entry name" value="Glycosyl_Trfase_fam3_N_dom_sf"/>
</dbReference>
<keyword evidence="5" id="KW-0028">Amino-acid biosynthesis</keyword>
<feature type="binding site" evidence="5">
    <location>
        <position position="92"/>
    </location>
    <ligand>
        <name>Mg(2+)</name>
        <dbReference type="ChEBI" id="CHEBI:18420"/>
        <label>1</label>
    </ligand>
</feature>
<feature type="binding site" evidence="5">
    <location>
        <position position="88"/>
    </location>
    <ligand>
        <name>5-phospho-alpha-D-ribose 1-diphosphate</name>
        <dbReference type="ChEBI" id="CHEBI:58017"/>
    </ligand>
</feature>
<dbReference type="InterPro" id="IPR005940">
    <property type="entry name" value="Anthranilate_Pribosyl_Tfrase"/>
</dbReference>
<evidence type="ECO:0000259" key="7">
    <source>
        <dbReference type="Pfam" id="PF02885"/>
    </source>
</evidence>
<organism evidence="8 9">
    <name type="scientific">Alkalicoccobacillus gibsonii</name>
    <dbReference type="NCBI Taxonomy" id="79881"/>
    <lineage>
        <taxon>Bacteria</taxon>
        <taxon>Bacillati</taxon>
        <taxon>Bacillota</taxon>
        <taxon>Bacilli</taxon>
        <taxon>Bacillales</taxon>
        <taxon>Bacillaceae</taxon>
        <taxon>Alkalicoccobacillus</taxon>
    </lineage>
</organism>
<feature type="binding site" evidence="5">
    <location>
        <position position="111"/>
    </location>
    <ligand>
        <name>anthranilate</name>
        <dbReference type="ChEBI" id="CHEBI:16567"/>
        <label>1</label>
    </ligand>
</feature>
<comment type="similarity">
    <text evidence="5">Belongs to the anthranilate phosphoribosyltransferase family.</text>
</comment>
<accession>A0ABU9VHR3</accession>
<comment type="catalytic activity">
    <reaction evidence="5">
        <text>N-(5-phospho-beta-D-ribosyl)anthranilate + diphosphate = 5-phospho-alpha-D-ribose 1-diphosphate + anthranilate</text>
        <dbReference type="Rhea" id="RHEA:11768"/>
        <dbReference type="ChEBI" id="CHEBI:16567"/>
        <dbReference type="ChEBI" id="CHEBI:18277"/>
        <dbReference type="ChEBI" id="CHEBI:33019"/>
        <dbReference type="ChEBI" id="CHEBI:58017"/>
        <dbReference type="EC" id="2.4.2.18"/>
    </reaction>
</comment>
<dbReference type="InterPro" id="IPR017459">
    <property type="entry name" value="Glycosyl_Trfase_fam3_N_dom"/>
</dbReference>
<evidence type="ECO:0000313" key="9">
    <source>
        <dbReference type="Proteomes" id="UP001418796"/>
    </source>
</evidence>
<dbReference type="Proteomes" id="UP001418796">
    <property type="component" value="Unassembled WGS sequence"/>
</dbReference>
<keyword evidence="9" id="KW-1185">Reference proteome</keyword>
<comment type="cofactor">
    <cofactor evidence="5">
        <name>Mg(2+)</name>
        <dbReference type="ChEBI" id="CHEBI:18420"/>
    </cofactor>
    <text evidence="5">Binds 2 magnesium ions per monomer.</text>
</comment>
<dbReference type="HAMAP" id="MF_00211">
    <property type="entry name" value="TrpD"/>
    <property type="match status" value="1"/>
</dbReference>
<dbReference type="NCBIfam" id="TIGR01245">
    <property type="entry name" value="trpD"/>
    <property type="match status" value="1"/>
</dbReference>
<keyword evidence="2 5" id="KW-0808">Transferase</keyword>
<evidence type="ECO:0000256" key="3">
    <source>
        <dbReference type="ARBA" id="ARBA00022822"/>
    </source>
</evidence>
<dbReference type="Gene3D" id="3.40.1030.10">
    <property type="entry name" value="Nucleoside phosphorylase/phosphoribosyltransferase catalytic domain"/>
    <property type="match status" value="1"/>
</dbReference>
<dbReference type="EC" id="2.4.2.18" evidence="5"/>
<proteinExistence type="inferred from homology"/>
<dbReference type="InterPro" id="IPR035902">
    <property type="entry name" value="Nuc_phospho_transferase"/>
</dbReference>
<protein>
    <recommendedName>
        <fullName evidence="5">Anthranilate phosphoribosyltransferase</fullName>
        <ecNumber evidence="5">2.4.2.18</ecNumber>
    </recommendedName>
</protein>
<evidence type="ECO:0000256" key="4">
    <source>
        <dbReference type="ARBA" id="ARBA00023141"/>
    </source>
</evidence>
<feature type="binding site" evidence="5">
    <location>
        <begin position="90"/>
        <end position="93"/>
    </location>
    <ligand>
        <name>5-phospho-alpha-D-ribose 1-diphosphate</name>
        <dbReference type="ChEBI" id="CHEBI:58017"/>
    </ligand>
</feature>
<keyword evidence="5" id="KW-0460">Magnesium</keyword>
<keyword evidence="3 5" id="KW-0822">Tryptophan biosynthesis</keyword>
<feature type="binding site" evidence="5">
    <location>
        <position position="80"/>
    </location>
    <ligand>
        <name>anthranilate</name>
        <dbReference type="ChEBI" id="CHEBI:16567"/>
        <label>1</label>
    </ligand>
</feature>
<evidence type="ECO:0000259" key="6">
    <source>
        <dbReference type="Pfam" id="PF00591"/>
    </source>
</evidence>
<dbReference type="EMBL" id="JBCITK010000001">
    <property type="protein sequence ID" value="MEN0643446.1"/>
    <property type="molecule type" value="Genomic_DNA"/>
</dbReference>
<feature type="binding site" evidence="5">
    <location>
        <position position="226"/>
    </location>
    <ligand>
        <name>Mg(2+)</name>
        <dbReference type="ChEBI" id="CHEBI:18420"/>
        <label>2</label>
    </ligand>
</feature>
<comment type="subunit">
    <text evidence="5">Homodimer.</text>
</comment>
<name>A0ABU9VHR3_9BACI</name>
<comment type="function">
    <text evidence="5">Catalyzes the transfer of the phosphoribosyl group of 5-phosphorylribose-1-pyrophosphate (PRPP) to anthranilate to yield N-(5'-phosphoribosyl)-anthranilate (PRA).</text>
</comment>
<keyword evidence="1 5" id="KW-0328">Glycosyltransferase</keyword>
<dbReference type="Pfam" id="PF00591">
    <property type="entry name" value="Glycos_transf_3"/>
    <property type="match status" value="1"/>
</dbReference>
<feature type="binding site" evidence="5">
    <location>
        <position position="120"/>
    </location>
    <ligand>
        <name>5-phospho-alpha-D-ribose 1-diphosphate</name>
        <dbReference type="ChEBI" id="CHEBI:58017"/>
    </ligand>
</feature>
<evidence type="ECO:0000256" key="2">
    <source>
        <dbReference type="ARBA" id="ARBA00022679"/>
    </source>
</evidence>
<comment type="caution">
    <text evidence="8">The sequence shown here is derived from an EMBL/GenBank/DDBJ whole genome shotgun (WGS) entry which is preliminary data.</text>
</comment>
<feature type="binding site" evidence="5">
    <location>
        <position position="225"/>
    </location>
    <ligand>
        <name>Mg(2+)</name>
        <dbReference type="ChEBI" id="CHEBI:18420"/>
        <label>2</label>
    </ligand>
</feature>
<evidence type="ECO:0000256" key="5">
    <source>
        <dbReference type="HAMAP-Rule" id="MF_00211"/>
    </source>
</evidence>
<dbReference type="PANTHER" id="PTHR43285:SF2">
    <property type="entry name" value="ANTHRANILATE PHOSPHORIBOSYLTRANSFERASE"/>
    <property type="match status" value="1"/>
</dbReference>
<feature type="binding site" evidence="5">
    <location>
        <position position="166"/>
    </location>
    <ligand>
        <name>anthranilate</name>
        <dbReference type="ChEBI" id="CHEBI:16567"/>
        <label>2</label>
    </ligand>
</feature>
<evidence type="ECO:0000256" key="1">
    <source>
        <dbReference type="ARBA" id="ARBA00022676"/>
    </source>
</evidence>
<comment type="caution">
    <text evidence="5">Lacks conserved residue(s) required for the propagation of feature annotation.</text>
</comment>
<dbReference type="PANTHER" id="PTHR43285">
    <property type="entry name" value="ANTHRANILATE PHOSPHORIBOSYLTRANSFERASE"/>
    <property type="match status" value="1"/>
</dbReference>
<feature type="domain" description="Glycosyl transferase family 3" evidence="6">
    <location>
        <begin position="75"/>
        <end position="321"/>
    </location>
</feature>
<evidence type="ECO:0000313" key="8">
    <source>
        <dbReference type="EMBL" id="MEN0643446.1"/>
    </source>
</evidence>